<gene>
    <name evidence="5" type="ORF">AFUS01_LOCUS5817</name>
</gene>
<dbReference type="EC" id="3.1.1.-" evidence="3"/>
<keyword evidence="6" id="KW-1185">Reference proteome</keyword>
<dbReference type="Proteomes" id="UP000708208">
    <property type="component" value="Unassembled WGS sequence"/>
</dbReference>
<protein>
    <recommendedName>
        <fullName evidence="3">Carboxylic ester hydrolase</fullName>
        <ecNumber evidence="3">3.1.1.-</ecNumber>
    </recommendedName>
</protein>
<dbReference type="InterPro" id="IPR002018">
    <property type="entry name" value="CarbesteraseB"/>
</dbReference>
<dbReference type="Pfam" id="PF00135">
    <property type="entry name" value="COesterase"/>
    <property type="match status" value="1"/>
</dbReference>
<reference evidence="5" key="1">
    <citation type="submission" date="2021-06" db="EMBL/GenBank/DDBJ databases">
        <authorList>
            <person name="Hodson N. C."/>
            <person name="Mongue J. A."/>
            <person name="Jaron S. K."/>
        </authorList>
    </citation>
    <scope>NUCLEOTIDE SEQUENCE</scope>
</reference>
<name>A0A8J2J9F1_9HEXA</name>
<evidence type="ECO:0000256" key="1">
    <source>
        <dbReference type="ARBA" id="ARBA00022487"/>
    </source>
</evidence>
<dbReference type="InterPro" id="IPR019826">
    <property type="entry name" value="Carboxylesterase_B_AS"/>
</dbReference>
<proteinExistence type="inferred from homology"/>
<evidence type="ECO:0000256" key="3">
    <source>
        <dbReference type="RuleBase" id="RU361235"/>
    </source>
</evidence>
<evidence type="ECO:0000259" key="4">
    <source>
        <dbReference type="Pfam" id="PF00135"/>
    </source>
</evidence>
<dbReference type="PANTHER" id="PTHR11559">
    <property type="entry name" value="CARBOXYLESTERASE"/>
    <property type="match status" value="1"/>
</dbReference>
<dbReference type="OrthoDB" id="19653at2759"/>
<dbReference type="AlphaFoldDB" id="A0A8J2J9F1"/>
<comment type="similarity">
    <text evidence="3">Belongs to the type-B carboxylesterase/lipase family.</text>
</comment>
<dbReference type="InterPro" id="IPR050309">
    <property type="entry name" value="Type-B_Carboxylest/Lipase"/>
</dbReference>
<keyword evidence="1" id="KW-0719">Serine esterase</keyword>
<keyword evidence="3" id="KW-0378">Hydrolase</keyword>
<dbReference type="PROSITE" id="PS00122">
    <property type="entry name" value="CARBOXYLESTERASE_B_1"/>
    <property type="match status" value="1"/>
</dbReference>
<evidence type="ECO:0000313" key="6">
    <source>
        <dbReference type="Proteomes" id="UP000708208"/>
    </source>
</evidence>
<keyword evidence="2" id="KW-0325">Glycoprotein</keyword>
<sequence length="316" mass="35324">MATSAPIGSSLYRKIAFQWKRGWNEIPEVMGAAAMAVGSAIGLALYWPFQPPEKENRRYKREFYVMRSDDPRLEFVRRYPDSPEPTKMEYLEFLGIPYAKPPIGKLRFESPQPAEKWDGILSATEFGAECKGFEFMMEGSIQGDESCLFLNVMTPKLKDNSSTSGKLLPVLVYIHGGAFHMRSGKGFGGKFLMDEDIVLVTINYRLGIFGFLNTDDSVIKGNMGLKDQVLALKWIQANIDLFGGDRNQVTIMGPSAGGASVHMLMLSPMGKGLFHRGISTGCEALSDMWQLSRNNSEHIELTDLVHTFLPFSKIQK</sequence>
<dbReference type="EMBL" id="CAJVCH010037533">
    <property type="protein sequence ID" value="CAG7716301.1"/>
    <property type="molecule type" value="Genomic_DNA"/>
</dbReference>
<feature type="domain" description="Carboxylesterase type B" evidence="4">
    <location>
        <begin position="87"/>
        <end position="290"/>
    </location>
</feature>
<evidence type="ECO:0000256" key="2">
    <source>
        <dbReference type="ARBA" id="ARBA00023180"/>
    </source>
</evidence>
<dbReference type="GO" id="GO:0052689">
    <property type="term" value="F:carboxylic ester hydrolase activity"/>
    <property type="evidence" value="ECO:0007669"/>
    <property type="project" value="UniProtKB-KW"/>
</dbReference>
<evidence type="ECO:0000313" key="5">
    <source>
        <dbReference type="EMBL" id="CAG7716301.1"/>
    </source>
</evidence>
<organism evidence="5 6">
    <name type="scientific">Allacma fusca</name>
    <dbReference type="NCBI Taxonomy" id="39272"/>
    <lineage>
        <taxon>Eukaryota</taxon>
        <taxon>Metazoa</taxon>
        <taxon>Ecdysozoa</taxon>
        <taxon>Arthropoda</taxon>
        <taxon>Hexapoda</taxon>
        <taxon>Collembola</taxon>
        <taxon>Symphypleona</taxon>
        <taxon>Sminthuridae</taxon>
        <taxon>Allacma</taxon>
    </lineage>
</organism>
<comment type="caution">
    <text evidence="5">The sequence shown here is derived from an EMBL/GenBank/DDBJ whole genome shotgun (WGS) entry which is preliminary data.</text>
</comment>
<accession>A0A8J2J9F1</accession>